<sequence>MEISGIATYAQLRGSGASRRDINDALATGVIRRLMRGWYEFRDADPDVARALELKGRLGCLSGCASYGLWVPAVYALHVVYGDGARFPHLPGLFQHVSSAPHPRTPVWPLKDCLAQVAQRHSAEEALVVLESALNLRLIKPDEIHEVLGHPTRSRIRLAKHLDVSESGSETRVRLFLRRCRVPVRPQVNIRPIGRVDLLVGERLIIECDGAAFHRSAEQHEIDRSRDLAARDLGLDTLRLSYRQIWDQWPETQASLLRQIRRRKHINRSR</sequence>
<dbReference type="AlphaFoldDB" id="A0A7H0H384"/>
<protein>
    <recommendedName>
        <fullName evidence="3">DUF559 domain-containing protein</fullName>
    </recommendedName>
</protein>
<dbReference type="EMBL" id="CP060789">
    <property type="protein sequence ID" value="QNP55000.1"/>
    <property type="molecule type" value="Genomic_DNA"/>
</dbReference>
<accession>A0A7H0H384</accession>
<gene>
    <name evidence="1" type="ORF">H9L22_12035</name>
</gene>
<organism evidence="1 2">
    <name type="scientific">Tessaracoccus defluvii</name>
    <dbReference type="NCBI Taxonomy" id="1285901"/>
    <lineage>
        <taxon>Bacteria</taxon>
        <taxon>Bacillati</taxon>
        <taxon>Actinomycetota</taxon>
        <taxon>Actinomycetes</taxon>
        <taxon>Propionibacteriales</taxon>
        <taxon>Propionibacteriaceae</taxon>
        <taxon>Tessaracoccus</taxon>
    </lineage>
</organism>
<dbReference type="KEGG" id="tdf:H9L22_12035"/>
<reference evidence="1 2" key="1">
    <citation type="submission" date="2020-08" db="EMBL/GenBank/DDBJ databases">
        <title>Genome sequence of Tessaracoccus defluvii JCM 17540T.</title>
        <authorList>
            <person name="Hyun D.-W."/>
            <person name="Bae J.-W."/>
        </authorList>
    </citation>
    <scope>NUCLEOTIDE SEQUENCE [LARGE SCALE GENOMIC DNA]</scope>
    <source>
        <strain evidence="1 2">JCM 17540</strain>
    </source>
</reference>
<evidence type="ECO:0000313" key="1">
    <source>
        <dbReference type="EMBL" id="QNP55000.1"/>
    </source>
</evidence>
<dbReference type="Gene3D" id="3.40.960.10">
    <property type="entry name" value="VSR Endonuclease"/>
    <property type="match status" value="1"/>
</dbReference>
<evidence type="ECO:0000313" key="2">
    <source>
        <dbReference type="Proteomes" id="UP000516117"/>
    </source>
</evidence>
<proteinExistence type="predicted"/>
<dbReference type="Proteomes" id="UP000516117">
    <property type="component" value="Chromosome"/>
</dbReference>
<dbReference type="RefSeq" id="WP_187720136.1">
    <property type="nucleotide sequence ID" value="NZ_BAABBL010000004.1"/>
</dbReference>
<name>A0A7H0H384_9ACTN</name>
<evidence type="ECO:0008006" key="3">
    <source>
        <dbReference type="Google" id="ProtNLM"/>
    </source>
</evidence>
<keyword evidence="2" id="KW-1185">Reference proteome</keyword>